<dbReference type="Proteomes" id="UP000179807">
    <property type="component" value="Unassembled WGS sequence"/>
</dbReference>
<dbReference type="RefSeq" id="XP_068353110.1">
    <property type="nucleotide sequence ID" value="XM_068509108.1"/>
</dbReference>
<proteinExistence type="predicted"/>
<dbReference type="AlphaFoldDB" id="A0A1J4JR32"/>
<dbReference type="GO" id="GO:0016787">
    <property type="term" value="F:hydrolase activity"/>
    <property type="evidence" value="ECO:0007669"/>
    <property type="project" value="UniProtKB-ARBA"/>
</dbReference>
<accession>A0A1J4JR32</accession>
<dbReference type="OrthoDB" id="4062651at2759"/>
<keyword evidence="1" id="KW-0472">Membrane</keyword>
<dbReference type="PANTHER" id="PTHR10151:SF120">
    <property type="entry name" value="BIS(5'-ADENOSYL)-TRIPHOSPHATASE"/>
    <property type="match status" value="1"/>
</dbReference>
<feature type="transmembrane region" description="Helical" evidence="1">
    <location>
        <begin position="5"/>
        <end position="26"/>
    </location>
</feature>
<sequence>MNIDLLFYVAHLLLIYIYLISTLTFINSSWLTTIENSPYLLNRTNLVNRVFIFGIDGAGTLFNAEVPTIRNFMKTGIYTLNGTTVMPTISAECWGSMFYSVYPESHALTNDIAENVKMSNPNITSLFNLTRKNFPDAEIYSYAAWKAFNVGMFENSVFNETVAKIKDHKVFERGMNCIKNKNPKLLFLQLDDVDLSGHRYDYATPRYFMALNQSSIRFSLFLEAIKEKNYLDESLIMIVSDHGGKLKDHGLGDEEIIRVFFAASGPGFPENLEIFNYTVLDVAKIAAWSLGMAVPEDWVGNYPKELGNYFIQKQKQLVEKERNDEINFKYGFSKPGSFFKFHL</sequence>
<dbReference type="SUPFAM" id="SSF53649">
    <property type="entry name" value="Alkaline phosphatase-like"/>
    <property type="match status" value="1"/>
</dbReference>
<dbReference type="PANTHER" id="PTHR10151">
    <property type="entry name" value="ECTONUCLEOTIDE PYROPHOSPHATASE/PHOSPHODIESTERASE"/>
    <property type="match status" value="1"/>
</dbReference>
<organism evidence="2 3">
    <name type="scientific">Tritrichomonas foetus</name>
    <dbReference type="NCBI Taxonomy" id="1144522"/>
    <lineage>
        <taxon>Eukaryota</taxon>
        <taxon>Metamonada</taxon>
        <taxon>Parabasalia</taxon>
        <taxon>Tritrichomonadida</taxon>
        <taxon>Tritrichomonadidae</taxon>
        <taxon>Tritrichomonas</taxon>
    </lineage>
</organism>
<evidence type="ECO:0000256" key="1">
    <source>
        <dbReference type="SAM" id="Phobius"/>
    </source>
</evidence>
<evidence type="ECO:0000313" key="2">
    <source>
        <dbReference type="EMBL" id="OHS99973.1"/>
    </source>
</evidence>
<comment type="caution">
    <text evidence="2">The sequence shown here is derived from an EMBL/GenBank/DDBJ whole genome shotgun (WGS) entry which is preliminary data.</text>
</comment>
<keyword evidence="3" id="KW-1185">Reference proteome</keyword>
<dbReference type="EMBL" id="MLAK01000978">
    <property type="protein sequence ID" value="OHS99973.1"/>
    <property type="molecule type" value="Genomic_DNA"/>
</dbReference>
<name>A0A1J4JR32_9EUKA</name>
<dbReference type="Gene3D" id="3.40.720.10">
    <property type="entry name" value="Alkaline Phosphatase, subunit A"/>
    <property type="match status" value="1"/>
</dbReference>
<reference evidence="2" key="1">
    <citation type="submission" date="2016-10" db="EMBL/GenBank/DDBJ databases">
        <authorList>
            <person name="Benchimol M."/>
            <person name="Almeida L.G."/>
            <person name="Vasconcelos A.T."/>
            <person name="Perreira-Neves A."/>
            <person name="Rosa I.A."/>
            <person name="Tasca T."/>
            <person name="Bogo M.R."/>
            <person name="de Souza W."/>
        </authorList>
    </citation>
    <scope>NUCLEOTIDE SEQUENCE [LARGE SCALE GENOMIC DNA]</scope>
    <source>
        <strain evidence="2">K</strain>
    </source>
</reference>
<dbReference type="InterPro" id="IPR002591">
    <property type="entry name" value="Phosphodiest/P_Trfase"/>
</dbReference>
<keyword evidence="1" id="KW-1133">Transmembrane helix</keyword>
<keyword evidence="1" id="KW-0812">Transmembrane</keyword>
<evidence type="ECO:0000313" key="3">
    <source>
        <dbReference type="Proteomes" id="UP000179807"/>
    </source>
</evidence>
<gene>
    <name evidence="2" type="ORF">TRFO_33496</name>
</gene>
<dbReference type="GeneID" id="94843812"/>
<dbReference type="Pfam" id="PF01663">
    <property type="entry name" value="Phosphodiest"/>
    <property type="match status" value="1"/>
</dbReference>
<dbReference type="InterPro" id="IPR017850">
    <property type="entry name" value="Alkaline_phosphatase_core_sf"/>
</dbReference>
<dbReference type="VEuPathDB" id="TrichDB:TRFO_33496"/>
<protein>
    <submittedName>
        <fullName evidence="2">Type I phosphodiesterase/nucleotide pyrophosphatase</fullName>
    </submittedName>
</protein>